<organism evidence="5 6">
    <name type="scientific">Kingdonia uniflora</name>
    <dbReference type="NCBI Taxonomy" id="39325"/>
    <lineage>
        <taxon>Eukaryota</taxon>
        <taxon>Viridiplantae</taxon>
        <taxon>Streptophyta</taxon>
        <taxon>Embryophyta</taxon>
        <taxon>Tracheophyta</taxon>
        <taxon>Spermatophyta</taxon>
        <taxon>Magnoliopsida</taxon>
        <taxon>Ranunculales</taxon>
        <taxon>Circaeasteraceae</taxon>
        <taxon>Kingdonia</taxon>
    </lineage>
</organism>
<dbReference type="Gene3D" id="1.25.40.10">
    <property type="entry name" value="Tetratricopeptide repeat domain"/>
    <property type="match status" value="1"/>
</dbReference>
<dbReference type="AlphaFoldDB" id="A0A7J7NC89"/>
<dbReference type="SMART" id="SM00028">
    <property type="entry name" value="TPR"/>
    <property type="match status" value="3"/>
</dbReference>
<dbReference type="PROSITE" id="PS50005">
    <property type="entry name" value="TPR"/>
    <property type="match status" value="1"/>
</dbReference>
<dbReference type="OrthoDB" id="65716at2759"/>
<keyword evidence="1" id="KW-0469">Meiosis</keyword>
<feature type="region of interest" description="Disordered" evidence="4">
    <location>
        <begin position="1"/>
        <end position="21"/>
    </location>
</feature>
<dbReference type="SUPFAM" id="SSF48452">
    <property type="entry name" value="TPR-like"/>
    <property type="match status" value="1"/>
</dbReference>
<protein>
    <recommendedName>
        <fullName evidence="2">Protein ZIP4 homolog</fullName>
    </recommendedName>
</protein>
<evidence type="ECO:0000256" key="2">
    <source>
        <dbReference type="ARBA" id="ARBA00031845"/>
    </source>
</evidence>
<accession>A0A7J7NC89</accession>
<feature type="repeat" description="TPR" evidence="3">
    <location>
        <begin position="140"/>
        <end position="173"/>
    </location>
</feature>
<dbReference type="InterPro" id="IPR039057">
    <property type="entry name" value="Spo22/ZIP4"/>
</dbReference>
<keyword evidence="3" id="KW-0802">TPR repeat</keyword>
<dbReference type="InterPro" id="IPR013940">
    <property type="entry name" value="Spo22/ZIP4/TEX11"/>
</dbReference>
<dbReference type="InterPro" id="IPR011990">
    <property type="entry name" value="TPR-like_helical_dom_sf"/>
</dbReference>
<dbReference type="InterPro" id="IPR019734">
    <property type="entry name" value="TPR_rpt"/>
</dbReference>
<dbReference type="Proteomes" id="UP000541444">
    <property type="component" value="Unassembled WGS sequence"/>
</dbReference>
<evidence type="ECO:0000256" key="4">
    <source>
        <dbReference type="SAM" id="MobiDB-lite"/>
    </source>
</evidence>
<evidence type="ECO:0000256" key="1">
    <source>
        <dbReference type="ARBA" id="ARBA00023254"/>
    </source>
</evidence>
<dbReference type="GO" id="GO:0090173">
    <property type="term" value="P:regulation of synaptonemal complex assembly"/>
    <property type="evidence" value="ECO:0007669"/>
    <property type="project" value="InterPro"/>
</dbReference>
<dbReference type="Pfam" id="PF08631">
    <property type="entry name" value="SPO22"/>
    <property type="match status" value="1"/>
</dbReference>
<name>A0A7J7NC89_9MAGN</name>
<gene>
    <name evidence="5" type="ORF">GIB67_032820</name>
</gene>
<keyword evidence="6" id="KW-1185">Reference proteome</keyword>
<evidence type="ECO:0000313" key="6">
    <source>
        <dbReference type="Proteomes" id="UP000541444"/>
    </source>
</evidence>
<evidence type="ECO:0000313" key="5">
    <source>
        <dbReference type="EMBL" id="KAF6164592.1"/>
    </source>
</evidence>
<comment type="caution">
    <text evidence="5">The sequence shown here is derived from an EMBL/GenBank/DDBJ whole genome shotgun (WGS) entry which is preliminary data.</text>
</comment>
<dbReference type="PANTHER" id="PTHR40375">
    <property type="entry name" value="SPORULATION-SPECIFIC PROTEIN 22"/>
    <property type="match status" value="1"/>
</dbReference>
<sequence>MRISEMSPDHKPTNHESQSQTLEEIETLIKQSETLTPINPTLPKISANLQTTLARLTSLSPLSKQSKLQIWKLSYRLWNACVDLSNSIEIKPTSSSTSIDEAKGRTQIGEEQAKLRQVSADLLFLAGDVEGIPSPCIKAASFFYKTGLIWHDLGKFELAANCYERAMGLSSKIEVDQVSDIGEQRLLLDLNIARARTAWEISERNVAITLLNRSKNLLFTSAESYTLLANQYLTFGKLVLSKNEASMIGESLKLMNECLDLCEKGLLRIARMPNHQLGLKTVKSKCLRFMAAAHLQGEEYESVLKCIKVLREEVGGGDNHPCLPVLAMKAWLGLKRYKEAEKELRGMVVNKGIPEAIWVSAVESYFQEVGVAGAETAKGLFLGLLGRCHVSAGAAVRVAQKVAGGGGGEGSRVRAKVAAELVSDERVVALFDENAVANERTAMHAVLWNCGADHFRVKDYETGAEMFEKSMLYVPHNVENKILRAKCFRVLCLCYLGLSQLDQAQEYINEADKLHPNIACAFLKFKIYLQKNNIDGAINQMQSMSSCLDFTPDFFILSAHEAIASQALPVTIASLSNLLNFYSPRKSMPTPQVVVLRTLITVLSRDPGNEDQVLKFTKLARTRMFDLGTEEFFGKGEVGRREQNWFSVNSWNIGTRIGREKKYDICAELLELASDFYGVTEDNQVMVCKSLILSVSAMIAVEKQRNIPLQDSEVKHAIEMLDKAGKILATISYGTKLADDPTTVEPNFFFVYIFNSYDLRGRQSDSNEHQLHLIKNLASSKICTPQYLLHMGLTALKGPRPNMEVADYALNTSLSTLLSSPSPNYKTIAIILRKLIGFVGFKKGDGDDEVYSVYKQAYQIMVGLKAGEYPSEEGKWLAMTAWNRAAMPVRLGQIGIARRWMKIGLDMSQHVSDMGAFKDCMEEFLAGFEKKFEAHDDGCT</sequence>
<dbReference type="EMBL" id="JACGCM010000923">
    <property type="protein sequence ID" value="KAF6164592.1"/>
    <property type="molecule type" value="Genomic_DNA"/>
</dbReference>
<proteinExistence type="predicted"/>
<dbReference type="GO" id="GO:0051321">
    <property type="term" value="P:meiotic cell cycle"/>
    <property type="evidence" value="ECO:0007669"/>
    <property type="project" value="UniProtKB-KW"/>
</dbReference>
<dbReference type="PANTHER" id="PTHR40375:SF2">
    <property type="entry name" value="SPORULATION-SPECIFIC PROTEIN 22"/>
    <property type="match status" value="1"/>
</dbReference>
<reference evidence="5 6" key="1">
    <citation type="journal article" date="2020" name="IScience">
        <title>Genome Sequencing of the Endangered Kingdonia uniflora (Circaeasteraceae, Ranunculales) Reveals Potential Mechanisms of Evolutionary Specialization.</title>
        <authorList>
            <person name="Sun Y."/>
            <person name="Deng T."/>
            <person name="Zhang A."/>
            <person name="Moore M.J."/>
            <person name="Landis J.B."/>
            <person name="Lin N."/>
            <person name="Zhang H."/>
            <person name="Zhang X."/>
            <person name="Huang J."/>
            <person name="Zhang X."/>
            <person name="Sun H."/>
            <person name="Wang H."/>
        </authorList>
    </citation>
    <scope>NUCLEOTIDE SEQUENCE [LARGE SCALE GENOMIC DNA]</scope>
    <source>
        <strain evidence="5">TB1705</strain>
        <tissue evidence="5">Leaf</tissue>
    </source>
</reference>
<evidence type="ECO:0000256" key="3">
    <source>
        <dbReference type="PROSITE-ProRule" id="PRU00339"/>
    </source>
</evidence>